<dbReference type="Gene3D" id="3.40.630.30">
    <property type="match status" value="1"/>
</dbReference>
<evidence type="ECO:0000256" key="1">
    <source>
        <dbReference type="ARBA" id="ARBA00022679"/>
    </source>
</evidence>
<protein>
    <submittedName>
        <fullName evidence="4">GNAT family N-acetyltransferase</fullName>
    </submittedName>
</protein>
<keyword evidence="2" id="KW-0012">Acyltransferase</keyword>
<dbReference type="PANTHER" id="PTHR43877:SF2">
    <property type="entry name" value="AMINOALKYLPHOSPHONATE N-ACETYLTRANSFERASE-RELATED"/>
    <property type="match status" value="1"/>
</dbReference>
<evidence type="ECO:0000313" key="4">
    <source>
        <dbReference type="EMBL" id="MFC0210883.1"/>
    </source>
</evidence>
<dbReference type="Pfam" id="PF00583">
    <property type="entry name" value="Acetyltransf_1"/>
    <property type="match status" value="1"/>
</dbReference>
<keyword evidence="5" id="KW-1185">Reference proteome</keyword>
<dbReference type="PANTHER" id="PTHR43877">
    <property type="entry name" value="AMINOALKYLPHOSPHONATE N-ACETYLTRANSFERASE-RELATED-RELATED"/>
    <property type="match status" value="1"/>
</dbReference>
<proteinExistence type="predicted"/>
<dbReference type="InterPro" id="IPR016181">
    <property type="entry name" value="Acyl_CoA_acyltransferase"/>
</dbReference>
<name>A0ABV6DE03_9BACL</name>
<dbReference type="InterPro" id="IPR000182">
    <property type="entry name" value="GNAT_dom"/>
</dbReference>
<dbReference type="RefSeq" id="WP_377467424.1">
    <property type="nucleotide sequence ID" value="NZ_JBHLWN010000001.1"/>
</dbReference>
<evidence type="ECO:0000256" key="2">
    <source>
        <dbReference type="ARBA" id="ARBA00023315"/>
    </source>
</evidence>
<sequence>MTVTVTARAEDVRSADSQQLIRELSEQLGALYESDGTAGFQPSDVEVPRAAFVVARIEGFPVGCGALRPLSEESVEVKRMYTRESFRRQGVGRAILAELERLAGEFGYRSLKLQTGPKQPEAAALYERVGYYRIPIFSGTWDQVLAYQKDLPSRLHSNEEKLLHNQ</sequence>
<evidence type="ECO:0000313" key="5">
    <source>
        <dbReference type="Proteomes" id="UP001589776"/>
    </source>
</evidence>
<dbReference type="SUPFAM" id="SSF55729">
    <property type="entry name" value="Acyl-CoA N-acyltransferases (Nat)"/>
    <property type="match status" value="1"/>
</dbReference>
<accession>A0ABV6DE03</accession>
<dbReference type="CDD" id="cd04301">
    <property type="entry name" value="NAT_SF"/>
    <property type="match status" value="1"/>
</dbReference>
<evidence type="ECO:0000259" key="3">
    <source>
        <dbReference type="PROSITE" id="PS51186"/>
    </source>
</evidence>
<dbReference type="Proteomes" id="UP001589776">
    <property type="component" value="Unassembled WGS sequence"/>
</dbReference>
<dbReference type="InterPro" id="IPR050832">
    <property type="entry name" value="Bact_Acetyltransf"/>
</dbReference>
<feature type="domain" description="N-acetyltransferase" evidence="3">
    <location>
        <begin position="7"/>
        <end position="152"/>
    </location>
</feature>
<keyword evidence="1" id="KW-0808">Transferase</keyword>
<gene>
    <name evidence="4" type="ORF">ACFFK0_00210</name>
</gene>
<reference evidence="4 5" key="1">
    <citation type="submission" date="2024-09" db="EMBL/GenBank/DDBJ databases">
        <authorList>
            <person name="Sun Q."/>
            <person name="Mori K."/>
        </authorList>
    </citation>
    <scope>NUCLEOTIDE SEQUENCE [LARGE SCALE GENOMIC DNA]</scope>
    <source>
        <strain evidence="4 5">CCM 7759</strain>
    </source>
</reference>
<comment type="caution">
    <text evidence="4">The sequence shown here is derived from an EMBL/GenBank/DDBJ whole genome shotgun (WGS) entry which is preliminary data.</text>
</comment>
<dbReference type="EMBL" id="JBHLWN010000001">
    <property type="protein sequence ID" value="MFC0210883.1"/>
    <property type="molecule type" value="Genomic_DNA"/>
</dbReference>
<organism evidence="4 5">
    <name type="scientific">Paenibacillus chartarius</name>
    <dbReference type="NCBI Taxonomy" id="747481"/>
    <lineage>
        <taxon>Bacteria</taxon>
        <taxon>Bacillati</taxon>
        <taxon>Bacillota</taxon>
        <taxon>Bacilli</taxon>
        <taxon>Bacillales</taxon>
        <taxon>Paenibacillaceae</taxon>
        <taxon>Paenibacillus</taxon>
    </lineage>
</organism>
<dbReference type="PROSITE" id="PS51186">
    <property type="entry name" value="GNAT"/>
    <property type="match status" value="1"/>
</dbReference>